<gene>
    <name evidence="2" type="ORF">BDW59DRAFT_147275</name>
</gene>
<dbReference type="EMBL" id="JBFXLS010000042">
    <property type="protein sequence ID" value="KAL2824651.1"/>
    <property type="molecule type" value="Genomic_DNA"/>
</dbReference>
<organism evidence="2 3">
    <name type="scientific">Aspergillus cavernicola</name>
    <dbReference type="NCBI Taxonomy" id="176166"/>
    <lineage>
        <taxon>Eukaryota</taxon>
        <taxon>Fungi</taxon>
        <taxon>Dikarya</taxon>
        <taxon>Ascomycota</taxon>
        <taxon>Pezizomycotina</taxon>
        <taxon>Eurotiomycetes</taxon>
        <taxon>Eurotiomycetidae</taxon>
        <taxon>Eurotiales</taxon>
        <taxon>Aspergillaceae</taxon>
        <taxon>Aspergillus</taxon>
        <taxon>Aspergillus subgen. Nidulantes</taxon>
    </lineage>
</organism>
<feature type="signal peptide" evidence="1">
    <location>
        <begin position="1"/>
        <end position="20"/>
    </location>
</feature>
<dbReference type="Proteomes" id="UP001610335">
    <property type="component" value="Unassembled WGS sequence"/>
</dbReference>
<name>A0ABR4IAC5_9EURO</name>
<protein>
    <recommendedName>
        <fullName evidence="4">Secreted protein</fullName>
    </recommendedName>
</protein>
<comment type="caution">
    <text evidence="2">The sequence shown here is derived from an EMBL/GenBank/DDBJ whole genome shotgun (WGS) entry which is preliminary data.</text>
</comment>
<evidence type="ECO:0000256" key="1">
    <source>
        <dbReference type="SAM" id="SignalP"/>
    </source>
</evidence>
<proteinExistence type="predicted"/>
<keyword evidence="1" id="KW-0732">Signal</keyword>
<accession>A0ABR4IAC5</accession>
<keyword evidence="3" id="KW-1185">Reference proteome</keyword>
<feature type="chain" id="PRO_5046735132" description="Secreted protein" evidence="1">
    <location>
        <begin position="21"/>
        <end position="79"/>
    </location>
</feature>
<evidence type="ECO:0000313" key="3">
    <source>
        <dbReference type="Proteomes" id="UP001610335"/>
    </source>
</evidence>
<evidence type="ECO:0000313" key="2">
    <source>
        <dbReference type="EMBL" id="KAL2824651.1"/>
    </source>
</evidence>
<evidence type="ECO:0008006" key="4">
    <source>
        <dbReference type="Google" id="ProtNLM"/>
    </source>
</evidence>
<reference evidence="2 3" key="1">
    <citation type="submission" date="2024-07" db="EMBL/GenBank/DDBJ databases">
        <title>Section-level genome sequencing and comparative genomics of Aspergillus sections Usti and Cavernicolus.</title>
        <authorList>
            <consortium name="Lawrence Berkeley National Laboratory"/>
            <person name="Nybo J.L."/>
            <person name="Vesth T.C."/>
            <person name="Theobald S."/>
            <person name="Frisvad J.C."/>
            <person name="Larsen T.O."/>
            <person name="Kjaerboelling I."/>
            <person name="Rothschild-Mancinelli K."/>
            <person name="Lyhne E.K."/>
            <person name="Kogle M.E."/>
            <person name="Barry K."/>
            <person name="Clum A."/>
            <person name="Na H."/>
            <person name="Ledsgaard L."/>
            <person name="Lin J."/>
            <person name="Lipzen A."/>
            <person name="Kuo A."/>
            <person name="Riley R."/>
            <person name="Mondo S."/>
            <person name="LaButti K."/>
            <person name="Haridas S."/>
            <person name="Pangalinan J."/>
            <person name="Salamov A.A."/>
            <person name="Simmons B.A."/>
            <person name="Magnuson J.K."/>
            <person name="Chen J."/>
            <person name="Drula E."/>
            <person name="Henrissat B."/>
            <person name="Wiebenga A."/>
            <person name="Lubbers R.J."/>
            <person name="Gomes A.C."/>
            <person name="Makela M.R."/>
            <person name="Stajich J."/>
            <person name="Grigoriev I.V."/>
            <person name="Mortensen U.H."/>
            <person name="De vries R.P."/>
            <person name="Baker S.E."/>
            <person name="Andersen M.R."/>
        </authorList>
    </citation>
    <scope>NUCLEOTIDE SEQUENCE [LARGE SCALE GENOMIC DNA]</scope>
    <source>
        <strain evidence="2 3">CBS 600.67</strain>
    </source>
</reference>
<sequence length="79" mass="8408">MPCLTLTLTLALTLTPPTNPILGRGPSKQIITCSAISILSSCPALPCHASVRLSRFPLRVHCPDTDPNPNQNSNSCQDP</sequence>